<organism evidence="2 3">
    <name type="scientific">Ahniella affigens</name>
    <dbReference type="NCBI Taxonomy" id="2021234"/>
    <lineage>
        <taxon>Bacteria</taxon>
        <taxon>Pseudomonadati</taxon>
        <taxon>Pseudomonadota</taxon>
        <taxon>Gammaproteobacteria</taxon>
        <taxon>Lysobacterales</taxon>
        <taxon>Rhodanobacteraceae</taxon>
        <taxon>Ahniella</taxon>
    </lineage>
</organism>
<dbReference type="RefSeq" id="WP_106893133.1">
    <property type="nucleotide sequence ID" value="NZ_CP027860.1"/>
</dbReference>
<dbReference type="AlphaFoldDB" id="A0A2P1PWJ8"/>
<reference evidence="2 3" key="1">
    <citation type="submission" date="2018-03" db="EMBL/GenBank/DDBJ databases">
        <title>Ahniella affigens gen. nov., sp. nov., a gammaproteobacterium isolated from sandy soil near a stream.</title>
        <authorList>
            <person name="Ko Y."/>
            <person name="Kim J.-H."/>
        </authorList>
    </citation>
    <scope>NUCLEOTIDE SEQUENCE [LARGE SCALE GENOMIC DNA]</scope>
    <source>
        <strain evidence="2 3">D13</strain>
    </source>
</reference>
<evidence type="ECO:0000256" key="1">
    <source>
        <dbReference type="SAM" id="SignalP"/>
    </source>
</evidence>
<keyword evidence="1" id="KW-0732">Signal</keyword>
<reference evidence="2 3" key="2">
    <citation type="submission" date="2018-03" db="EMBL/GenBank/DDBJ databases">
        <authorList>
            <person name="Keele B.F."/>
        </authorList>
    </citation>
    <scope>NUCLEOTIDE SEQUENCE [LARGE SCALE GENOMIC DNA]</scope>
    <source>
        <strain evidence="2 3">D13</strain>
    </source>
</reference>
<name>A0A2P1PWJ8_9GAMM</name>
<dbReference type="KEGG" id="xba:C7S18_19500"/>
<dbReference type="Proteomes" id="UP000241074">
    <property type="component" value="Chromosome"/>
</dbReference>
<keyword evidence="3" id="KW-1185">Reference proteome</keyword>
<evidence type="ECO:0000313" key="2">
    <source>
        <dbReference type="EMBL" id="AVP99213.1"/>
    </source>
</evidence>
<feature type="chain" id="PRO_5015134826" description="Right handed beta helix domain-containing protein" evidence="1">
    <location>
        <begin position="22"/>
        <end position="630"/>
    </location>
</feature>
<accession>A0A2P1PWJ8</accession>
<dbReference type="EMBL" id="CP027860">
    <property type="protein sequence ID" value="AVP99213.1"/>
    <property type="molecule type" value="Genomic_DNA"/>
</dbReference>
<dbReference type="OrthoDB" id="5945231at2"/>
<feature type="signal peptide" evidence="1">
    <location>
        <begin position="1"/>
        <end position="21"/>
    </location>
</feature>
<sequence length="630" mass="65051">MYLPRFTLGLFTLFVATSALAADQNLRVGTGAGCTHADVASALNTARTQTGTHTIRINKGSYAMPNGASYTPTVSQTAVFLEGGYDSCTAAAPTGSTGNDADLAVLDGTGGTATSVLSLGINGLVQTFQIRRVVIRGGEFSGLIVSGQASVLLGVGTKIKFNATPGVGGGVVLNGALTSNTASAARIDFYIDEGAEITNNTATDKGGGVFCGNLSGVDGHASIVFRDGIIGYNQADEGAAFYCRGTVEVGGGFQPRPRTDRAALIIGNQSTANGSGVRCAAGFATLDMVLPVQSDGFRHVGADPNSTGLLAVVANSGTSSPGLCLTGSRTWGAVGNPAPTGQSRFRLRNFYMSDQFGDGFTGLSTRDRIELIVEPSGTNVSCSFFSPTPCVRLTANSFDVADGSLLTASGASILQLRRALVDSNAARSDLALADDGAQIILYSSILDNNTVANRTTLPSTASLFAARFGGSVDVNYSTIIMRSALTQFFRLGWGPLTDATGTIYTQGSAFASTVGAPLAVGYESGAPSSSFRRYWCGYFANTSSNFTGHTVINDPNTSNYALASSFAVDANYAPTNEQLRDACSPPTGTLNLDYYGHSYNTILEPGSPVHADIGAVEAQLADPVFSNGFE</sequence>
<proteinExistence type="predicted"/>
<evidence type="ECO:0000313" key="3">
    <source>
        <dbReference type="Proteomes" id="UP000241074"/>
    </source>
</evidence>
<evidence type="ECO:0008006" key="4">
    <source>
        <dbReference type="Google" id="ProtNLM"/>
    </source>
</evidence>
<gene>
    <name evidence="2" type="ORF">C7S18_19500</name>
</gene>
<protein>
    <recommendedName>
        <fullName evidence="4">Right handed beta helix domain-containing protein</fullName>
    </recommendedName>
</protein>